<keyword evidence="4" id="KW-1185">Reference proteome</keyword>
<dbReference type="Gene3D" id="1.10.260.40">
    <property type="entry name" value="lambda repressor-like DNA-binding domains"/>
    <property type="match status" value="1"/>
</dbReference>
<evidence type="ECO:0000313" key="4">
    <source>
        <dbReference type="Proteomes" id="UP001237071"/>
    </source>
</evidence>
<sequence>MTQEEVAKKLGISRPAYTYWEKGEKKPTPDKLTQIANLFGVSTDYLLNNQVDDEIDLSEVELLFRTTSKGLTEEEQVAFKKELIEFMKKRKKMFEDDK</sequence>
<dbReference type="InterPro" id="IPR001387">
    <property type="entry name" value="Cro/C1-type_HTH"/>
</dbReference>
<comment type="caution">
    <text evidence="3">The sequence shown here is derived from an EMBL/GenBank/DDBJ whole genome shotgun (WGS) entry which is preliminary data.</text>
</comment>
<feature type="domain" description="HTH cro/C1-type" evidence="2">
    <location>
        <begin position="1"/>
        <end position="46"/>
    </location>
</feature>
<evidence type="ECO:0000313" key="3">
    <source>
        <dbReference type="EMBL" id="MDQ0263817.1"/>
    </source>
</evidence>
<dbReference type="EMBL" id="JAUSTL010000022">
    <property type="protein sequence ID" value="MDQ0263817.1"/>
    <property type="molecule type" value="Genomic_DNA"/>
</dbReference>
<accession>A0ABU0A951</accession>
<dbReference type="CDD" id="cd00093">
    <property type="entry name" value="HTH_XRE"/>
    <property type="match status" value="1"/>
</dbReference>
<gene>
    <name evidence="3" type="ORF">J2S26_001920</name>
</gene>
<evidence type="ECO:0000259" key="2">
    <source>
        <dbReference type="PROSITE" id="PS50943"/>
    </source>
</evidence>
<dbReference type="Pfam" id="PF01381">
    <property type="entry name" value="HTH_3"/>
    <property type="match status" value="1"/>
</dbReference>
<reference evidence="3 4" key="1">
    <citation type="submission" date="2023-07" db="EMBL/GenBank/DDBJ databases">
        <title>Genomic Encyclopedia of Type Strains, Phase IV (KMG-IV): sequencing the most valuable type-strain genomes for metagenomic binning, comparative biology and taxonomic classification.</title>
        <authorList>
            <person name="Goeker M."/>
        </authorList>
    </citation>
    <scope>NUCLEOTIDE SEQUENCE [LARGE SCALE GENOMIC DNA]</scope>
    <source>
        <strain evidence="3 4">DSM 23147</strain>
    </source>
</reference>
<dbReference type="PROSITE" id="PS50943">
    <property type="entry name" value="HTH_CROC1"/>
    <property type="match status" value="1"/>
</dbReference>
<dbReference type="PANTHER" id="PTHR46558:SF11">
    <property type="entry name" value="HTH-TYPE TRANSCRIPTIONAL REGULATOR XRE"/>
    <property type="match status" value="1"/>
</dbReference>
<organism evidence="3 4">
    <name type="scientific">Streptococcus dysgalactiae</name>
    <dbReference type="NCBI Taxonomy" id="1334"/>
    <lineage>
        <taxon>Bacteria</taxon>
        <taxon>Bacillati</taxon>
        <taxon>Bacillota</taxon>
        <taxon>Bacilli</taxon>
        <taxon>Lactobacillales</taxon>
        <taxon>Streptococcaceae</taxon>
        <taxon>Streptococcus</taxon>
    </lineage>
</organism>
<dbReference type="Proteomes" id="UP001237071">
    <property type="component" value="Unassembled WGS sequence"/>
</dbReference>
<proteinExistence type="predicted"/>
<dbReference type="SUPFAM" id="SSF47413">
    <property type="entry name" value="lambda repressor-like DNA-binding domains"/>
    <property type="match status" value="1"/>
</dbReference>
<keyword evidence="1" id="KW-0238">DNA-binding</keyword>
<dbReference type="InterPro" id="IPR010982">
    <property type="entry name" value="Lambda_DNA-bd_dom_sf"/>
</dbReference>
<protein>
    <submittedName>
        <fullName evidence="3">Transcriptional regulator with XRE-family HTH domain</fullName>
    </submittedName>
</protein>
<dbReference type="SMART" id="SM00530">
    <property type="entry name" value="HTH_XRE"/>
    <property type="match status" value="1"/>
</dbReference>
<dbReference type="PANTHER" id="PTHR46558">
    <property type="entry name" value="TRACRIPTIONAL REGULATORY PROTEIN-RELATED-RELATED"/>
    <property type="match status" value="1"/>
</dbReference>
<name>A0ABU0A951_STRDY</name>
<evidence type="ECO:0000256" key="1">
    <source>
        <dbReference type="ARBA" id="ARBA00023125"/>
    </source>
</evidence>